<keyword evidence="3" id="KW-1185">Reference proteome</keyword>
<reference evidence="2 3" key="1">
    <citation type="submission" date="2020-01" db="EMBL/GenBank/DDBJ databases">
        <authorList>
            <person name="Lee S.D."/>
        </authorList>
    </citation>
    <scope>NUCLEOTIDE SEQUENCE [LARGE SCALE GENOMIC DNA]</scope>
    <source>
        <strain evidence="2 3">SAP-35</strain>
    </source>
</reference>
<accession>A0ABX0FKP5</accession>
<dbReference type="InterPro" id="IPR008579">
    <property type="entry name" value="UGlyAH_Cupin_dom"/>
</dbReference>
<proteinExistence type="predicted"/>
<evidence type="ECO:0000313" key="3">
    <source>
        <dbReference type="Proteomes" id="UP000666369"/>
    </source>
</evidence>
<dbReference type="InterPro" id="IPR014710">
    <property type="entry name" value="RmlC-like_jellyroll"/>
</dbReference>
<feature type="domain" description="(S)-ureidoglycine aminohydrolase cupin" evidence="1">
    <location>
        <begin position="46"/>
        <end position="115"/>
    </location>
</feature>
<dbReference type="Pfam" id="PF05899">
    <property type="entry name" value="Cupin_3"/>
    <property type="match status" value="1"/>
</dbReference>
<dbReference type="EMBL" id="JAADJT010000005">
    <property type="protein sequence ID" value="NGZ85164.1"/>
    <property type="molecule type" value="Genomic_DNA"/>
</dbReference>
<reference evidence="3" key="2">
    <citation type="submission" date="2023-07" db="EMBL/GenBank/DDBJ databases">
        <title>Duganella aceri sp. nov., isolated from tree sap.</title>
        <authorList>
            <person name="Kim I.S."/>
        </authorList>
    </citation>
    <scope>NUCLEOTIDE SEQUENCE [LARGE SCALE GENOMIC DNA]</scope>
    <source>
        <strain evidence="3">SAP-35</strain>
    </source>
</reference>
<organism evidence="2 3">
    <name type="scientific">Duganella aceris</name>
    <dbReference type="NCBI Taxonomy" id="2703883"/>
    <lineage>
        <taxon>Bacteria</taxon>
        <taxon>Pseudomonadati</taxon>
        <taxon>Pseudomonadota</taxon>
        <taxon>Betaproteobacteria</taxon>
        <taxon>Burkholderiales</taxon>
        <taxon>Oxalobacteraceae</taxon>
        <taxon>Telluria group</taxon>
        <taxon>Duganella</taxon>
    </lineage>
</organism>
<protein>
    <submittedName>
        <fullName evidence="2">Cupin domain-containing protein</fullName>
    </submittedName>
</protein>
<gene>
    <name evidence="2" type="ORF">GW587_12980</name>
</gene>
<evidence type="ECO:0000313" key="2">
    <source>
        <dbReference type="EMBL" id="NGZ85164.1"/>
    </source>
</evidence>
<evidence type="ECO:0000259" key="1">
    <source>
        <dbReference type="Pfam" id="PF05899"/>
    </source>
</evidence>
<sequence>MTTFFELAGNLVVQASAVTLDHASPPAGKILAGEPRIGTAVLGAMGDYAIGVWEITPSVTTDIEADEYFIVLSGAATVSFDDGSPALRLSAGSVGRLAAGTATIWNVTETLRKIYIA</sequence>
<name>A0ABX0FKP5_9BURK</name>
<dbReference type="RefSeq" id="WP_166103347.1">
    <property type="nucleotide sequence ID" value="NZ_JAADJT010000005.1"/>
</dbReference>
<dbReference type="SUPFAM" id="SSF51182">
    <property type="entry name" value="RmlC-like cupins"/>
    <property type="match status" value="1"/>
</dbReference>
<dbReference type="InterPro" id="IPR011051">
    <property type="entry name" value="RmlC_Cupin_sf"/>
</dbReference>
<comment type="caution">
    <text evidence="2">The sequence shown here is derived from an EMBL/GenBank/DDBJ whole genome shotgun (WGS) entry which is preliminary data.</text>
</comment>
<dbReference type="Gene3D" id="2.60.120.10">
    <property type="entry name" value="Jelly Rolls"/>
    <property type="match status" value="1"/>
</dbReference>
<dbReference type="Proteomes" id="UP000666369">
    <property type="component" value="Unassembled WGS sequence"/>
</dbReference>